<comment type="caution">
    <text evidence="1">The sequence shown here is derived from an EMBL/GenBank/DDBJ whole genome shotgun (WGS) entry which is preliminary data.</text>
</comment>
<gene>
    <name evidence="1" type="ORF">KIPB_015977</name>
</gene>
<evidence type="ECO:0000313" key="2">
    <source>
        <dbReference type="Proteomes" id="UP000265618"/>
    </source>
</evidence>
<organism evidence="1 2">
    <name type="scientific">Kipferlia bialata</name>
    <dbReference type="NCBI Taxonomy" id="797122"/>
    <lineage>
        <taxon>Eukaryota</taxon>
        <taxon>Metamonada</taxon>
        <taxon>Carpediemonas-like organisms</taxon>
        <taxon>Kipferlia</taxon>
    </lineage>
</organism>
<protein>
    <submittedName>
        <fullName evidence="1">Uncharacterized protein</fullName>
    </submittedName>
</protein>
<sequence length="74" mass="8368">GYPEGLPFSQHISVAKPMYESRDSRFDLVMGQHAGQEEVYRVAARDKVLDVLDGFNLSLSLSLSIYIYIYNLSP</sequence>
<name>A0A9K3GQI7_9EUKA</name>
<accession>A0A9K3GQI7</accession>
<dbReference type="AlphaFoldDB" id="A0A9K3GQI7"/>
<keyword evidence="2" id="KW-1185">Reference proteome</keyword>
<evidence type="ECO:0000313" key="1">
    <source>
        <dbReference type="EMBL" id="GIQ92294.1"/>
    </source>
</evidence>
<reference evidence="1 2" key="1">
    <citation type="journal article" date="2018" name="PLoS ONE">
        <title>The draft genome of Kipferlia bialata reveals reductive genome evolution in fornicate parasites.</title>
        <authorList>
            <person name="Tanifuji G."/>
            <person name="Takabayashi S."/>
            <person name="Kume K."/>
            <person name="Takagi M."/>
            <person name="Nakayama T."/>
            <person name="Kamikawa R."/>
            <person name="Inagaki Y."/>
            <person name="Hashimoto T."/>
        </authorList>
    </citation>
    <scope>NUCLEOTIDE SEQUENCE [LARGE SCALE GENOMIC DNA]</scope>
    <source>
        <strain evidence="1">NY0173</strain>
    </source>
</reference>
<dbReference type="Proteomes" id="UP000265618">
    <property type="component" value="Unassembled WGS sequence"/>
</dbReference>
<proteinExistence type="predicted"/>
<feature type="non-terminal residue" evidence="1">
    <location>
        <position position="1"/>
    </location>
</feature>
<dbReference type="EMBL" id="BDIP01009369">
    <property type="protein sequence ID" value="GIQ92294.1"/>
    <property type="molecule type" value="Genomic_DNA"/>
</dbReference>